<proteinExistence type="predicted"/>
<dbReference type="EMBL" id="PXYV01000006">
    <property type="protein sequence ID" value="PSR23354.1"/>
    <property type="molecule type" value="Genomic_DNA"/>
</dbReference>
<protein>
    <submittedName>
        <fullName evidence="1">Uncharacterized protein</fullName>
    </submittedName>
</protein>
<gene>
    <name evidence="1" type="ORF">C7B45_03300</name>
</gene>
<dbReference type="AlphaFoldDB" id="A0A2T2WM87"/>
<organism evidence="1 2">
    <name type="scientific">Sulfobacillus acidophilus</name>
    <dbReference type="NCBI Taxonomy" id="53633"/>
    <lineage>
        <taxon>Bacteria</taxon>
        <taxon>Bacillati</taxon>
        <taxon>Bacillota</taxon>
        <taxon>Clostridia</taxon>
        <taxon>Eubacteriales</taxon>
        <taxon>Clostridiales Family XVII. Incertae Sedis</taxon>
        <taxon>Sulfobacillus</taxon>
    </lineage>
</organism>
<name>A0A2T2WM87_9FIRM</name>
<evidence type="ECO:0000313" key="2">
    <source>
        <dbReference type="Proteomes" id="UP000241848"/>
    </source>
</evidence>
<dbReference type="Proteomes" id="UP000241848">
    <property type="component" value="Unassembled WGS sequence"/>
</dbReference>
<evidence type="ECO:0000313" key="1">
    <source>
        <dbReference type="EMBL" id="PSR23354.1"/>
    </source>
</evidence>
<sequence>MTRLKTFALALLSLGGLAAAVGVGIGVWHILPSTVPQFPAQPAPAVAVHRTVGPTVKTVATVSGPYGFQPVSYTSFQGQLSQAERRLKMTVIVPSDAYPGTQVEETYISSGSVLNIIYSNMVVMESPDPILPYYKPMSSVAGELANGTPTTWDWIPGSGGGPNHRLLFEEDGTYVRLQLYDPPLTNTLASAEHVADEFGSLASVVNTSSPLGNG</sequence>
<accession>A0A2T2WM87</accession>
<comment type="caution">
    <text evidence="1">The sequence shown here is derived from an EMBL/GenBank/DDBJ whole genome shotgun (WGS) entry which is preliminary data.</text>
</comment>
<reference evidence="1 2" key="1">
    <citation type="journal article" date="2014" name="BMC Genomics">
        <title>Comparison of environmental and isolate Sulfobacillus genomes reveals diverse carbon, sulfur, nitrogen, and hydrogen metabolisms.</title>
        <authorList>
            <person name="Justice N.B."/>
            <person name="Norman A."/>
            <person name="Brown C.T."/>
            <person name="Singh A."/>
            <person name="Thomas B.C."/>
            <person name="Banfield J.F."/>
        </authorList>
    </citation>
    <scope>NUCLEOTIDE SEQUENCE [LARGE SCALE GENOMIC DNA]</scope>
    <source>
        <strain evidence="1">AMDSBA3</strain>
    </source>
</reference>